<reference evidence="2 3" key="1">
    <citation type="submission" date="2019-02" db="EMBL/GenBank/DDBJ databases">
        <title>Deep-cultivation of Planctomycetes and their phenomic and genomic characterization uncovers novel biology.</title>
        <authorList>
            <person name="Wiegand S."/>
            <person name="Jogler M."/>
            <person name="Boedeker C."/>
            <person name="Pinto D."/>
            <person name="Vollmers J."/>
            <person name="Rivas-Marin E."/>
            <person name="Kohn T."/>
            <person name="Peeters S.H."/>
            <person name="Heuer A."/>
            <person name="Rast P."/>
            <person name="Oberbeckmann S."/>
            <person name="Bunk B."/>
            <person name="Jeske O."/>
            <person name="Meyerdierks A."/>
            <person name="Storesund J.E."/>
            <person name="Kallscheuer N."/>
            <person name="Luecker S."/>
            <person name="Lage O.M."/>
            <person name="Pohl T."/>
            <person name="Merkel B.J."/>
            <person name="Hornburger P."/>
            <person name="Mueller R.-W."/>
            <person name="Bruemmer F."/>
            <person name="Labrenz M."/>
            <person name="Spormann A.M."/>
            <person name="Op den Camp H."/>
            <person name="Overmann J."/>
            <person name="Amann R."/>
            <person name="Jetten M.S.M."/>
            <person name="Mascher T."/>
            <person name="Medema M.H."/>
            <person name="Devos D.P."/>
            <person name="Kaster A.-K."/>
            <person name="Ovreas L."/>
            <person name="Rohde M."/>
            <person name="Galperin M.Y."/>
            <person name="Jogler C."/>
        </authorList>
    </citation>
    <scope>NUCLEOTIDE SEQUENCE [LARGE SCALE GENOMIC DNA]</scope>
    <source>
        <strain evidence="2 3">Pan189</strain>
    </source>
</reference>
<dbReference type="SUPFAM" id="SSF140566">
    <property type="entry name" value="FlgN-like"/>
    <property type="match status" value="1"/>
</dbReference>
<feature type="region of interest" description="Disordered" evidence="1">
    <location>
        <begin position="1"/>
        <end position="24"/>
    </location>
</feature>
<evidence type="ECO:0008006" key="4">
    <source>
        <dbReference type="Google" id="ProtNLM"/>
    </source>
</evidence>
<dbReference type="AlphaFoldDB" id="A0A517R5A3"/>
<dbReference type="InterPro" id="IPR036679">
    <property type="entry name" value="FlgN-like_sf"/>
</dbReference>
<evidence type="ECO:0000313" key="3">
    <source>
        <dbReference type="Proteomes" id="UP000317318"/>
    </source>
</evidence>
<dbReference type="KEGG" id="svp:Pan189_34670"/>
<proteinExistence type="predicted"/>
<gene>
    <name evidence="2" type="ORF">Pan189_34670</name>
</gene>
<dbReference type="EMBL" id="CP036268">
    <property type="protein sequence ID" value="QDT39065.1"/>
    <property type="molecule type" value="Genomic_DNA"/>
</dbReference>
<dbReference type="GO" id="GO:0044780">
    <property type="term" value="P:bacterial-type flagellum assembly"/>
    <property type="evidence" value="ECO:0007669"/>
    <property type="project" value="InterPro"/>
</dbReference>
<organism evidence="2 3">
    <name type="scientific">Stratiformator vulcanicus</name>
    <dbReference type="NCBI Taxonomy" id="2527980"/>
    <lineage>
        <taxon>Bacteria</taxon>
        <taxon>Pseudomonadati</taxon>
        <taxon>Planctomycetota</taxon>
        <taxon>Planctomycetia</taxon>
        <taxon>Planctomycetales</taxon>
        <taxon>Planctomycetaceae</taxon>
        <taxon>Stratiformator</taxon>
    </lineage>
</organism>
<sequence length="181" mass="20809">MGELARSPQHLNAGDRQRVTRLPSETAIDRSLQGNKTMDDLVDAIRQRYECCAQITALQERQTQAIGDADYQQLVAVLTDKQRWLDRFAAISRESDLVSRWKNERDDLPPGQRTECEDLLARMEDELSRLDLRHSEDLNRLSTDRGRTERQLAEVRSGGAVSVAYRDEDAAEQRRVLDIDR</sequence>
<protein>
    <recommendedName>
        <fullName evidence="4">FlgN protein</fullName>
    </recommendedName>
</protein>
<keyword evidence="3" id="KW-1185">Reference proteome</keyword>
<evidence type="ECO:0000313" key="2">
    <source>
        <dbReference type="EMBL" id="QDT39065.1"/>
    </source>
</evidence>
<dbReference type="Proteomes" id="UP000317318">
    <property type="component" value="Chromosome"/>
</dbReference>
<accession>A0A517R5A3</accession>
<evidence type="ECO:0000256" key="1">
    <source>
        <dbReference type="SAM" id="MobiDB-lite"/>
    </source>
</evidence>
<name>A0A517R5A3_9PLAN</name>